<proteinExistence type="predicted"/>
<feature type="domain" description="TLC" evidence="7">
    <location>
        <begin position="68"/>
        <end position="289"/>
    </location>
</feature>
<evidence type="ECO:0000256" key="4">
    <source>
        <dbReference type="ARBA" id="ARBA00023136"/>
    </source>
</evidence>
<dbReference type="SMART" id="SM00724">
    <property type="entry name" value="TLC"/>
    <property type="match status" value="1"/>
</dbReference>
<sequence length="307" mass="35294">MLDPFFAPIPALRDAITPLCHFLHLNSLPLHIHEILFAFGFYYTIFEFLARPVSSRLFPNRYTHLSHESKLRWNMHCASMVQCCTITLLALWTMYADDERRSMDLEERIWGYTGAAALVQALATGYFLFDLVVMVQYLDVFGLGMLAHAVSCLATWTLGFRPIFNYYGCVFMLYELSTPFLNIHWFFDKMGMTGTKAQLYNGITLLVVFFGCRLVWGAYSSFNIYRDAWNALHFDRSKLGGDEQIMQFAGDRSLPIWLLVLYMSGHGILQALNVWWFSKMIAAVKKRFDGSSKVNGVVKESKVKKNA</sequence>
<evidence type="ECO:0000256" key="3">
    <source>
        <dbReference type="ARBA" id="ARBA00022989"/>
    </source>
</evidence>
<feature type="transmembrane region" description="Helical" evidence="6">
    <location>
        <begin position="256"/>
        <end position="277"/>
    </location>
</feature>
<dbReference type="InParanoid" id="A0A218YVS0"/>
<dbReference type="InterPro" id="IPR006634">
    <property type="entry name" value="TLC-dom"/>
</dbReference>
<feature type="transmembrane region" description="Helical" evidence="6">
    <location>
        <begin position="109"/>
        <end position="128"/>
    </location>
</feature>
<evidence type="ECO:0000259" key="7">
    <source>
        <dbReference type="PROSITE" id="PS50922"/>
    </source>
</evidence>
<comment type="subcellular location">
    <subcellularLocation>
        <location evidence="1">Membrane</location>
        <topology evidence="1">Multi-pass membrane protein</topology>
    </subcellularLocation>
</comment>
<feature type="transmembrane region" description="Helical" evidence="6">
    <location>
        <begin position="199"/>
        <end position="219"/>
    </location>
</feature>
<comment type="caution">
    <text evidence="8">The sequence shown here is derived from an EMBL/GenBank/DDBJ whole genome shotgun (WGS) entry which is preliminary data.</text>
</comment>
<evidence type="ECO:0000313" key="8">
    <source>
        <dbReference type="EMBL" id="OWO99110.1"/>
    </source>
</evidence>
<evidence type="ECO:0000256" key="5">
    <source>
        <dbReference type="PROSITE-ProRule" id="PRU00205"/>
    </source>
</evidence>
<evidence type="ECO:0000256" key="2">
    <source>
        <dbReference type="ARBA" id="ARBA00022692"/>
    </source>
</evidence>
<keyword evidence="3 6" id="KW-1133">Transmembrane helix</keyword>
<keyword evidence="9" id="KW-1185">Reference proteome</keyword>
<reference evidence="8 9" key="1">
    <citation type="submission" date="2017-04" db="EMBL/GenBank/DDBJ databases">
        <title>Draft genome sequence of Marssonina coronaria NL1: causal agent of apple blotch.</title>
        <authorList>
            <person name="Cheng Q."/>
        </authorList>
    </citation>
    <scope>NUCLEOTIDE SEQUENCE [LARGE SCALE GENOMIC DNA]</scope>
    <source>
        <strain evidence="8 9">NL1</strain>
    </source>
</reference>
<organism evidence="8 9">
    <name type="scientific">Diplocarpon coronariae</name>
    <dbReference type="NCBI Taxonomy" id="2795749"/>
    <lineage>
        <taxon>Eukaryota</taxon>
        <taxon>Fungi</taxon>
        <taxon>Dikarya</taxon>
        <taxon>Ascomycota</taxon>
        <taxon>Pezizomycotina</taxon>
        <taxon>Leotiomycetes</taxon>
        <taxon>Helotiales</taxon>
        <taxon>Drepanopezizaceae</taxon>
        <taxon>Diplocarpon</taxon>
    </lineage>
</organism>
<evidence type="ECO:0000256" key="1">
    <source>
        <dbReference type="ARBA" id="ARBA00004141"/>
    </source>
</evidence>
<name>A0A218YVS0_9HELO</name>
<dbReference type="STRING" id="503106.A0A218YVS0"/>
<dbReference type="Proteomes" id="UP000242519">
    <property type="component" value="Unassembled WGS sequence"/>
</dbReference>
<evidence type="ECO:0000313" key="9">
    <source>
        <dbReference type="Proteomes" id="UP000242519"/>
    </source>
</evidence>
<keyword evidence="4 5" id="KW-0472">Membrane</keyword>
<keyword evidence="2 5" id="KW-0812">Transmembrane</keyword>
<feature type="transmembrane region" description="Helical" evidence="6">
    <location>
        <begin position="32"/>
        <end position="50"/>
    </location>
</feature>
<dbReference type="FunCoup" id="A0A218YVS0">
    <property type="interactions" value="70"/>
</dbReference>
<protein>
    <recommendedName>
        <fullName evidence="7">TLC domain-containing protein</fullName>
    </recommendedName>
</protein>
<dbReference type="Pfam" id="PF03798">
    <property type="entry name" value="TRAM_LAG1_CLN8"/>
    <property type="match status" value="1"/>
</dbReference>
<dbReference type="GO" id="GO:0055088">
    <property type="term" value="P:lipid homeostasis"/>
    <property type="evidence" value="ECO:0007669"/>
    <property type="project" value="TreeGrafter"/>
</dbReference>
<dbReference type="OrthoDB" id="10266980at2759"/>
<dbReference type="EMBL" id="MZNU01000369">
    <property type="protein sequence ID" value="OWO99110.1"/>
    <property type="molecule type" value="Genomic_DNA"/>
</dbReference>
<dbReference type="GO" id="GO:0016020">
    <property type="term" value="C:membrane"/>
    <property type="evidence" value="ECO:0007669"/>
    <property type="project" value="UniProtKB-SubCell"/>
</dbReference>
<feature type="transmembrane region" description="Helical" evidence="6">
    <location>
        <begin position="164"/>
        <end position="187"/>
    </location>
</feature>
<dbReference type="PROSITE" id="PS50922">
    <property type="entry name" value="TLC"/>
    <property type="match status" value="1"/>
</dbReference>
<dbReference type="AlphaFoldDB" id="A0A218YVS0"/>
<dbReference type="PANTHER" id="PTHR13439:SF0">
    <property type="entry name" value="TOPOISOMERASE I DAMAGE AFFECTED PROTEIN 4"/>
    <property type="match status" value="1"/>
</dbReference>
<dbReference type="PANTHER" id="PTHR13439">
    <property type="entry name" value="CT120 PROTEIN"/>
    <property type="match status" value="1"/>
</dbReference>
<feature type="transmembrane region" description="Helical" evidence="6">
    <location>
        <begin position="71"/>
        <end position="94"/>
    </location>
</feature>
<feature type="transmembrane region" description="Helical" evidence="6">
    <location>
        <begin position="140"/>
        <end position="158"/>
    </location>
</feature>
<dbReference type="GO" id="GO:0005783">
    <property type="term" value="C:endoplasmic reticulum"/>
    <property type="evidence" value="ECO:0007669"/>
    <property type="project" value="TreeGrafter"/>
</dbReference>
<accession>A0A218YVS0</accession>
<gene>
    <name evidence="8" type="ORF">B2J93_1908</name>
</gene>
<evidence type="ECO:0000256" key="6">
    <source>
        <dbReference type="SAM" id="Phobius"/>
    </source>
</evidence>
<dbReference type="InterPro" id="IPR050846">
    <property type="entry name" value="TLCD"/>
</dbReference>